<feature type="binding site" evidence="3">
    <location>
        <position position="73"/>
    </location>
    <ligand>
        <name>Cu cation</name>
        <dbReference type="ChEBI" id="CHEBI:23378"/>
    </ligand>
</feature>
<reference evidence="6 8" key="2">
    <citation type="submission" date="2014-10" db="EMBL/GenBank/DDBJ databases">
        <title>Paracoccus sanguinis sp. nov., isolated from clinical specimens of New York State patients.</title>
        <authorList>
            <person name="Mingle L.A."/>
            <person name="Cole J.A."/>
            <person name="Lapierre P."/>
            <person name="Musser K.A."/>
        </authorList>
    </citation>
    <scope>NUCLEOTIDE SEQUENCE [LARGE SCALE GENOMIC DNA]</scope>
    <source>
        <strain evidence="6 8">JCM 14014</strain>
    </source>
</reference>
<accession>A0A099EX20</accession>
<dbReference type="EMBL" id="FOJO01000032">
    <property type="protein sequence ID" value="SFA60945.1"/>
    <property type="molecule type" value="Genomic_DNA"/>
</dbReference>
<dbReference type="STRING" id="376733.SAMN04487972_13214"/>
<dbReference type="InterPro" id="IPR003782">
    <property type="entry name" value="SCO1/SenC"/>
</dbReference>
<keyword evidence="4" id="KW-1015">Disulfide bond</keyword>
<dbReference type="InterPro" id="IPR036249">
    <property type="entry name" value="Thioredoxin-like_sf"/>
</dbReference>
<evidence type="ECO:0000256" key="1">
    <source>
        <dbReference type="ARBA" id="ARBA00010996"/>
    </source>
</evidence>
<sequence length="195" mass="21325">MSLRAIRLALWGVVLVAGAALAVQQWTGREKSAETFRPDFALQDGNGQTYTMADFRGKFSLVFFGFTNCPDVCPTTMSEVAQLMDDLGAKADGVQPLFISIDPERDRRQGLTEYVAAFHPAILGLSGDDAATKDAATSFKIYFGREEDRSAPGGYTMSHSSGLYLIGPDGEWLRQFAYETPAAEILADIEERILP</sequence>
<keyword evidence="3" id="KW-0479">Metal-binding</keyword>
<dbReference type="PANTHER" id="PTHR12151">
    <property type="entry name" value="ELECTRON TRANSPORT PROTIN SCO1/SENC FAMILY MEMBER"/>
    <property type="match status" value="1"/>
</dbReference>
<dbReference type="PANTHER" id="PTHR12151:SF25">
    <property type="entry name" value="LINALOOL DEHYDRATASE_ISOMERASE DOMAIN-CONTAINING PROTEIN"/>
    <property type="match status" value="1"/>
</dbReference>
<dbReference type="Proteomes" id="UP000182312">
    <property type="component" value="Unassembled WGS sequence"/>
</dbReference>
<evidence type="ECO:0000256" key="2">
    <source>
        <dbReference type="ARBA" id="ARBA00023008"/>
    </source>
</evidence>
<reference evidence="7 9" key="3">
    <citation type="submission" date="2016-10" db="EMBL/GenBank/DDBJ databases">
        <authorList>
            <person name="de Groot N.N."/>
        </authorList>
    </citation>
    <scope>NUCLEOTIDE SEQUENCE [LARGE SCALE GENOMIC DNA]</scope>
    <source>
        <strain evidence="7 9">CGMCC 1.6117</strain>
    </source>
</reference>
<evidence type="ECO:0000313" key="9">
    <source>
        <dbReference type="Proteomes" id="UP000182312"/>
    </source>
</evidence>
<feature type="domain" description="Thioredoxin" evidence="5">
    <location>
        <begin position="31"/>
        <end position="194"/>
    </location>
</feature>
<dbReference type="CDD" id="cd02968">
    <property type="entry name" value="SCO"/>
    <property type="match status" value="1"/>
</dbReference>
<evidence type="ECO:0000313" key="7">
    <source>
        <dbReference type="EMBL" id="SFA60945.1"/>
    </source>
</evidence>
<feature type="binding site" evidence="3">
    <location>
        <position position="159"/>
    </location>
    <ligand>
        <name>Cu cation</name>
        <dbReference type="ChEBI" id="CHEBI:23378"/>
    </ligand>
</feature>
<evidence type="ECO:0000313" key="8">
    <source>
        <dbReference type="Proteomes" id="UP000029846"/>
    </source>
</evidence>
<reference evidence="6 8" key="1">
    <citation type="submission" date="2014-09" db="EMBL/GenBank/DDBJ databases">
        <authorList>
            <person name="McGinnis J.M."/>
            <person name="Wolfgang W.J."/>
        </authorList>
    </citation>
    <scope>NUCLEOTIDE SEQUENCE [LARGE SCALE GENOMIC DNA]</scope>
    <source>
        <strain evidence="6 8">JCM 14014</strain>
    </source>
</reference>
<keyword evidence="8" id="KW-1185">Reference proteome</keyword>
<evidence type="ECO:0000256" key="3">
    <source>
        <dbReference type="PIRSR" id="PIRSR603782-1"/>
    </source>
</evidence>
<dbReference type="Gene3D" id="3.40.30.10">
    <property type="entry name" value="Glutaredoxin"/>
    <property type="match status" value="1"/>
</dbReference>
<dbReference type="OrthoDB" id="9790194at2"/>
<organism evidence="6 8">
    <name type="scientific">Paracoccus halophilus</name>
    <dbReference type="NCBI Taxonomy" id="376733"/>
    <lineage>
        <taxon>Bacteria</taxon>
        <taxon>Pseudomonadati</taxon>
        <taxon>Pseudomonadota</taxon>
        <taxon>Alphaproteobacteria</taxon>
        <taxon>Rhodobacterales</taxon>
        <taxon>Paracoccaceae</taxon>
        <taxon>Paracoccus</taxon>
    </lineage>
</organism>
<dbReference type="eggNOG" id="COG1999">
    <property type="taxonomic scope" value="Bacteria"/>
</dbReference>
<dbReference type="Pfam" id="PF02630">
    <property type="entry name" value="SCO1-SenC"/>
    <property type="match status" value="1"/>
</dbReference>
<dbReference type="AlphaFoldDB" id="A0A099EX20"/>
<gene>
    <name evidence="6" type="ORF">IT41_17355</name>
    <name evidence="7" type="ORF">SAMN04487972_13214</name>
</gene>
<evidence type="ECO:0000313" key="6">
    <source>
        <dbReference type="EMBL" id="KGJ02487.1"/>
    </source>
</evidence>
<dbReference type="RefSeq" id="WP_036743561.1">
    <property type="nucleotide sequence ID" value="NZ_FOJO01000032.1"/>
</dbReference>
<feature type="disulfide bond" description="Redox-active" evidence="4">
    <location>
        <begin position="69"/>
        <end position="73"/>
    </location>
</feature>
<evidence type="ECO:0000256" key="4">
    <source>
        <dbReference type="PIRSR" id="PIRSR603782-2"/>
    </source>
</evidence>
<comment type="similarity">
    <text evidence="1">Belongs to the SCO1/2 family.</text>
</comment>
<feature type="binding site" evidence="3">
    <location>
        <position position="69"/>
    </location>
    <ligand>
        <name>Cu cation</name>
        <dbReference type="ChEBI" id="CHEBI:23378"/>
    </ligand>
</feature>
<dbReference type="FunFam" id="3.40.30.10:FF:000013">
    <property type="entry name" value="Blast:Protein SCO1 homolog, mitochondrial"/>
    <property type="match status" value="1"/>
</dbReference>
<proteinExistence type="inferred from homology"/>
<dbReference type="SUPFAM" id="SSF52833">
    <property type="entry name" value="Thioredoxin-like"/>
    <property type="match status" value="1"/>
</dbReference>
<dbReference type="GO" id="GO:0046872">
    <property type="term" value="F:metal ion binding"/>
    <property type="evidence" value="ECO:0007669"/>
    <property type="project" value="UniProtKB-KW"/>
</dbReference>
<dbReference type="PROSITE" id="PS51352">
    <property type="entry name" value="THIOREDOXIN_2"/>
    <property type="match status" value="1"/>
</dbReference>
<dbReference type="EMBL" id="JRKN01000037">
    <property type="protein sequence ID" value="KGJ02487.1"/>
    <property type="molecule type" value="Genomic_DNA"/>
</dbReference>
<evidence type="ECO:0000259" key="5">
    <source>
        <dbReference type="PROSITE" id="PS51352"/>
    </source>
</evidence>
<protein>
    <submittedName>
        <fullName evidence="6">Electron transport protein SCO1/SenC</fullName>
    </submittedName>
    <submittedName>
        <fullName evidence="7">Protein SCO1/2</fullName>
    </submittedName>
</protein>
<dbReference type="Proteomes" id="UP000029846">
    <property type="component" value="Unassembled WGS sequence"/>
</dbReference>
<name>A0A099EX20_9RHOB</name>
<dbReference type="InterPro" id="IPR013766">
    <property type="entry name" value="Thioredoxin_domain"/>
</dbReference>
<keyword evidence="2 3" id="KW-0186">Copper</keyword>